<dbReference type="SUPFAM" id="SSF50156">
    <property type="entry name" value="PDZ domain-like"/>
    <property type="match status" value="1"/>
</dbReference>
<protein>
    <recommendedName>
        <fullName evidence="2">PDZ domain-containing protein</fullName>
    </recommendedName>
</protein>
<sequence>MSHAVLQGLKLGETFDVQREWCADLVKAPEALPRARVVFISGSQNEQTSSDLGRKKGGAFTSYALEHWDEKDDKAASEVTVAKTLQWMLGLRKGKNGGGGWDRGAPSSLFNRFKSMLKDFKRHGFPQEPNVCMWPSMSDSVDFDPFTPPSDFYGTGDYDIARRPFAGGPRPSRGADMVVPPICHHGGREEKAEAIKGQSVGFHHLDIQEGLRLAAEPYHEAGPCEGWDTRYKLRLSPSAGNAGHNGITLSETAPDVVSYVDPLLGRLAGVRIGDIIRSVGGKSFSEMSAQAKRLALRRGGQLVVLGTRG</sequence>
<evidence type="ECO:0008006" key="2">
    <source>
        <dbReference type="Google" id="ProtNLM"/>
    </source>
</evidence>
<accession>A0A7S1Q7S8</accession>
<proteinExistence type="predicted"/>
<dbReference type="EMBL" id="HBGE01029759">
    <property type="protein sequence ID" value="CAD9122329.1"/>
    <property type="molecule type" value="Transcribed_RNA"/>
</dbReference>
<dbReference type="AlphaFoldDB" id="A0A7S1Q7S8"/>
<gene>
    <name evidence="1" type="ORF">ACAT0790_LOCUS17896</name>
</gene>
<evidence type="ECO:0000313" key="1">
    <source>
        <dbReference type="EMBL" id="CAD9122329.1"/>
    </source>
</evidence>
<name>A0A7S1Q7S8_ALECA</name>
<dbReference type="InterPro" id="IPR036034">
    <property type="entry name" value="PDZ_sf"/>
</dbReference>
<reference evidence="1" key="1">
    <citation type="submission" date="2021-01" db="EMBL/GenBank/DDBJ databases">
        <authorList>
            <person name="Corre E."/>
            <person name="Pelletier E."/>
            <person name="Niang G."/>
            <person name="Scheremetjew M."/>
            <person name="Finn R."/>
            <person name="Kale V."/>
            <person name="Holt S."/>
            <person name="Cochrane G."/>
            <person name="Meng A."/>
            <person name="Brown T."/>
            <person name="Cohen L."/>
        </authorList>
    </citation>
    <scope>NUCLEOTIDE SEQUENCE</scope>
    <source>
        <strain evidence="1">OF101</strain>
    </source>
</reference>
<organism evidence="1">
    <name type="scientific">Alexandrium catenella</name>
    <name type="common">Red tide dinoflagellate</name>
    <name type="synonym">Gonyaulax catenella</name>
    <dbReference type="NCBI Taxonomy" id="2925"/>
    <lineage>
        <taxon>Eukaryota</taxon>
        <taxon>Sar</taxon>
        <taxon>Alveolata</taxon>
        <taxon>Dinophyceae</taxon>
        <taxon>Gonyaulacales</taxon>
        <taxon>Pyrocystaceae</taxon>
        <taxon>Alexandrium</taxon>
    </lineage>
</organism>